<accession>A0A4Y7R851</accession>
<reference evidence="3 4" key="1">
    <citation type="journal article" date="2019" name="Nat. Ecol. Evol.">
        <title>Megaphylogeny resolves global patterns of mushroom evolution.</title>
        <authorList>
            <person name="Varga T."/>
            <person name="Krizsan K."/>
            <person name="Foldi C."/>
            <person name="Dima B."/>
            <person name="Sanchez-Garcia M."/>
            <person name="Sanchez-Ramirez S."/>
            <person name="Szollosi G.J."/>
            <person name="Szarkandi J.G."/>
            <person name="Papp V."/>
            <person name="Albert L."/>
            <person name="Andreopoulos W."/>
            <person name="Angelini C."/>
            <person name="Antonin V."/>
            <person name="Barry K.W."/>
            <person name="Bougher N.L."/>
            <person name="Buchanan P."/>
            <person name="Buyck B."/>
            <person name="Bense V."/>
            <person name="Catcheside P."/>
            <person name="Chovatia M."/>
            <person name="Cooper J."/>
            <person name="Damon W."/>
            <person name="Desjardin D."/>
            <person name="Finy P."/>
            <person name="Geml J."/>
            <person name="Haridas S."/>
            <person name="Hughes K."/>
            <person name="Justo A."/>
            <person name="Karasinski D."/>
            <person name="Kautmanova I."/>
            <person name="Kiss B."/>
            <person name="Kocsube S."/>
            <person name="Kotiranta H."/>
            <person name="LaButti K.M."/>
            <person name="Lechner B.E."/>
            <person name="Liimatainen K."/>
            <person name="Lipzen A."/>
            <person name="Lukacs Z."/>
            <person name="Mihaltcheva S."/>
            <person name="Morgado L.N."/>
            <person name="Niskanen T."/>
            <person name="Noordeloos M.E."/>
            <person name="Ohm R.A."/>
            <person name="Ortiz-Santana B."/>
            <person name="Ovrebo C."/>
            <person name="Racz N."/>
            <person name="Riley R."/>
            <person name="Savchenko A."/>
            <person name="Shiryaev A."/>
            <person name="Soop K."/>
            <person name="Spirin V."/>
            <person name="Szebenyi C."/>
            <person name="Tomsovsky M."/>
            <person name="Tulloss R.E."/>
            <person name="Uehling J."/>
            <person name="Grigoriev I.V."/>
            <person name="Vagvolgyi C."/>
            <person name="Papp T."/>
            <person name="Martin F.M."/>
            <person name="Miettinen O."/>
            <person name="Hibbett D.S."/>
            <person name="Nagy L.G."/>
        </authorList>
    </citation>
    <scope>NUCLEOTIDE SEQUENCE [LARGE SCALE GENOMIC DNA]</scope>
    <source>
        <strain evidence="3 4">FP101781</strain>
    </source>
</reference>
<evidence type="ECO:0000313" key="3">
    <source>
        <dbReference type="EMBL" id="TEB05155.1"/>
    </source>
</evidence>
<organism evidence="3 4">
    <name type="scientific">Coprinellus micaceus</name>
    <name type="common">Glistening ink-cap mushroom</name>
    <name type="synonym">Coprinus micaceus</name>
    <dbReference type="NCBI Taxonomy" id="71717"/>
    <lineage>
        <taxon>Eukaryota</taxon>
        <taxon>Fungi</taxon>
        <taxon>Dikarya</taxon>
        <taxon>Basidiomycota</taxon>
        <taxon>Agaricomycotina</taxon>
        <taxon>Agaricomycetes</taxon>
        <taxon>Agaricomycetidae</taxon>
        <taxon>Agaricales</taxon>
        <taxon>Agaricineae</taxon>
        <taxon>Psathyrellaceae</taxon>
        <taxon>Coprinellus</taxon>
    </lineage>
</organism>
<keyword evidence="2" id="KW-0812">Transmembrane</keyword>
<protein>
    <submittedName>
        <fullName evidence="3">Uncharacterized protein</fullName>
    </submittedName>
</protein>
<feature type="transmembrane region" description="Helical" evidence="2">
    <location>
        <begin position="22"/>
        <end position="44"/>
    </location>
</feature>
<dbReference type="Proteomes" id="UP000298030">
    <property type="component" value="Unassembled WGS sequence"/>
</dbReference>
<proteinExistence type="predicted"/>
<keyword evidence="4" id="KW-1185">Reference proteome</keyword>
<comment type="caution">
    <text evidence="3">The sequence shown here is derived from an EMBL/GenBank/DDBJ whole genome shotgun (WGS) entry which is preliminary data.</text>
</comment>
<feature type="region of interest" description="Disordered" evidence="1">
    <location>
        <begin position="124"/>
        <end position="174"/>
    </location>
</feature>
<dbReference type="AlphaFoldDB" id="A0A4Y7R851"/>
<feature type="compositionally biased region" description="Low complexity" evidence="1">
    <location>
        <begin position="149"/>
        <end position="167"/>
    </location>
</feature>
<gene>
    <name evidence="3" type="ORF">FA13DRAFT_1807378</name>
</gene>
<sequence>MPSSFSSSLLHSALSLRLFDCFILWNSLCVPALKMIFICSFLLCRPPSPLWQLKPQGIASADAANVTQDPLALSSVTYPLLRPAHHQIIFSTHPQCPPREEAQPRPACKSFPFGGDIESLDGPACKELASSPRGPHDRSDFSQAGDDYPAALAPPSASPPTLTIPTPWCSPKASEDNTLDIRLARLAPNGGEEGWEVFRFVGSLHQSGSEGGS</sequence>
<evidence type="ECO:0000313" key="4">
    <source>
        <dbReference type="Proteomes" id="UP000298030"/>
    </source>
</evidence>
<dbReference type="EMBL" id="QPFP01000602">
    <property type="protein sequence ID" value="TEB05155.1"/>
    <property type="molecule type" value="Genomic_DNA"/>
</dbReference>
<evidence type="ECO:0000256" key="1">
    <source>
        <dbReference type="SAM" id="MobiDB-lite"/>
    </source>
</evidence>
<name>A0A4Y7R851_COPMI</name>
<evidence type="ECO:0000256" key="2">
    <source>
        <dbReference type="SAM" id="Phobius"/>
    </source>
</evidence>
<keyword evidence="2" id="KW-0472">Membrane</keyword>
<keyword evidence="2" id="KW-1133">Transmembrane helix</keyword>